<dbReference type="Proteomes" id="UP000463946">
    <property type="component" value="Segment"/>
</dbReference>
<gene>
    <name evidence="1" type="primary">18</name>
    <name evidence="1" type="ORF">PBI_BIRDSNEST_18</name>
</gene>
<dbReference type="EMBL" id="MN813686">
    <property type="protein sequence ID" value="QHB37320.1"/>
    <property type="molecule type" value="Genomic_DNA"/>
</dbReference>
<keyword evidence="2" id="KW-1185">Reference proteome</keyword>
<sequence>MTAPVLAPYVFDAPPVNPAPNGLFAATDWQPEGDQRWLNGVEVRGTSFGGKNAFGIWPNDNCVYGSTPTPGQKKEGDRPEIIPPFDPIVVWAYDECDPTDPSRAEVRARAANILRLEEQTAIEREFGNRLLVDAGVLWTDEGYEARPTLKEAVAYLEGQLSTLSYLHIAADLPALEAGLFTGSGTQKKSPAGHTWVIGSGYVEGLNNTIVATSQPYGWRDAPTVREALDAKTNTFAAVAERTVVIGYEALIAAVTITP</sequence>
<name>A0A6B9L778_9CAUD</name>
<protein>
    <submittedName>
        <fullName evidence="1">Major capsid pentamer protein</fullName>
    </submittedName>
</protein>
<dbReference type="GeneID" id="60320882"/>
<reference evidence="1 2" key="1">
    <citation type="submission" date="2019-12" db="EMBL/GenBank/DDBJ databases">
        <authorList>
            <person name="Lauer M.J."/>
            <person name="Curtus N.L."/>
            <person name="Garlena R.A."/>
            <person name="Russell D.A."/>
            <person name="Pope W.H."/>
            <person name="Jacobs-Sera D."/>
            <person name="Hatfull G.F."/>
        </authorList>
    </citation>
    <scope>NUCLEOTIDE SEQUENCE [LARGE SCALE GENOMIC DNA]</scope>
</reference>
<dbReference type="RefSeq" id="YP_009949477.1">
    <property type="nucleotide sequence ID" value="NC_051581.1"/>
</dbReference>
<organism evidence="1 2">
    <name type="scientific">Mycobacterium phage BirdsNest</name>
    <dbReference type="NCBI Taxonomy" id="2686231"/>
    <lineage>
        <taxon>Viruses</taxon>
        <taxon>Duplodnaviria</taxon>
        <taxon>Heunggongvirae</taxon>
        <taxon>Uroviricota</taxon>
        <taxon>Caudoviricetes</taxon>
        <taxon>Bclasvirinae</taxon>
        <taxon>Birdsnestvirus</taxon>
        <taxon>Birdsnestvirus birdsnest</taxon>
    </lineage>
</organism>
<evidence type="ECO:0000313" key="1">
    <source>
        <dbReference type="EMBL" id="QHB37320.1"/>
    </source>
</evidence>
<accession>A0A6B9L778</accession>
<proteinExistence type="predicted"/>
<dbReference type="KEGG" id="vg:60320882"/>
<evidence type="ECO:0000313" key="2">
    <source>
        <dbReference type="Proteomes" id="UP000463946"/>
    </source>
</evidence>